<evidence type="ECO:0000313" key="1">
    <source>
        <dbReference type="EMBL" id="JAD68082.1"/>
    </source>
</evidence>
<reference evidence="1" key="1">
    <citation type="submission" date="2014-09" db="EMBL/GenBank/DDBJ databases">
        <authorList>
            <person name="Magalhaes I.L.F."/>
            <person name="Oliveira U."/>
            <person name="Santos F.R."/>
            <person name="Vidigal T.H.D.A."/>
            <person name="Brescovit A.D."/>
            <person name="Santos A.J."/>
        </authorList>
    </citation>
    <scope>NUCLEOTIDE SEQUENCE</scope>
    <source>
        <tissue evidence="1">Shoot tissue taken approximately 20 cm above the soil surface</tissue>
    </source>
</reference>
<name>A0A0A9C9A9_ARUDO</name>
<accession>A0A0A9C9A9</accession>
<organism evidence="1">
    <name type="scientific">Arundo donax</name>
    <name type="common">Giant reed</name>
    <name type="synonym">Donax arundinaceus</name>
    <dbReference type="NCBI Taxonomy" id="35708"/>
    <lineage>
        <taxon>Eukaryota</taxon>
        <taxon>Viridiplantae</taxon>
        <taxon>Streptophyta</taxon>
        <taxon>Embryophyta</taxon>
        <taxon>Tracheophyta</taxon>
        <taxon>Spermatophyta</taxon>
        <taxon>Magnoliopsida</taxon>
        <taxon>Liliopsida</taxon>
        <taxon>Poales</taxon>
        <taxon>Poaceae</taxon>
        <taxon>PACMAD clade</taxon>
        <taxon>Arundinoideae</taxon>
        <taxon>Arundineae</taxon>
        <taxon>Arundo</taxon>
    </lineage>
</organism>
<dbReference type="AlphaFoldDB" id="A0A0A9C9A9"/>
<reference evidence="1" key="2">
    <citation type="journal article" date="2015" name="Data Brief">
        <title>Shoot transcriptome of the giant reed, Arundo donax.</title>
        <authorList>
            <person name="Barrero R.A."/>
            <person name="Guerrero F.D."/>
            <person name="Moolhuijzen P."/>
            <person name="Goolsby J.A."/>
            <person name="Tidwell J."/>
            <person name="Bellgard S.E."/>
            <person name="Bellgard M.I."/>
        </authorList>
    </citation>
    <scope>NUCLEOTIDE SEQUENCE</scope>
    <source>
        <tissue evidence="1">Shoot tissue taken approximately 20 cm above the soil surface</tissue>
    </source>
</reference>
<dbReference type="EMBL" id="GBRH01229813">
    <property type="protein sequence ID" value="JAD68082.1"/>
    <property type="molecule type" value="Transcribed_RNA"/>
</dbReference>
<proteinExistence type="predicted"/>
<protein>
    <submittedName>
        <fullName evidence="1">Uncharacterized protein</fullName>
    </submittedName>
</protein>
<sequence length="55" mass="5764">MSVFSCASSHSSLLSIIFQCVGSRLLPNSRPRVLTANGEPLNFGSISLPILSNSG</sequence>